<reference evidence="1" key="1">
    <citation type="submission" date="2020-09" db="EMBL/GenBank/DDBJ databases">
        <authorList>
            <person name="Kim M.K."/>
        </authorList>
    </citation>
    <scope>NUCLEOTIDE SEQUENCE</scope>
    <source>
        <strain evidence="1">BT702</strain>
    </source>
</reference>
<accession>A0A927GA21</accession>
<dbReference type="Proteomes" id="UP000598820">
    <property type="component" value="Unassembled WGS sequence"/>
</dbReference>
<gene>
    <name evidence="1" type="ORF">IC229_29010</name>
</gene>
<comment type="caution">
    <text evidence="1">The sequence shown here is derived from an EMBL/GenBank/DDBJ whole genome shotgun (WGS) entry which is preliminary data.</text>
</comment>
<evidence type="ECO:0000313" key="2">
    <source>
        <dbReference type="Proteomes" id="UP000598820"/>
    </source>
</evidence>
<dbReference type="AlphaFoldDB" id="A0A927GA21"/>
<organism evidence="1 2">
    <name type="scientific">Spirosoma profusum</name>
    <dbReference type="NCBI Taxonomy" id="2771354"/>
    <lineage>
        <taxon>Bacteria</taxon>
        <taxon>Pseudomonadati</taxon>
        <taxon>Bacteroidota</taxon>
        <taxon>Cytophagia</taxon>
        <taxon>Cytophagales</taxon>
        <taxon>Cytophagaceae</taxon>
        <taxon>Spirosoma</taxon>
    </lineage>
</organism>
<dbReference type="EMBL" id="JACWZY010000035">
    <property type="protein sequence ID" value="MBD2704710.1"/>
    <property type="molecule type" value="Genomic_DNA"/>
</dbReference>
<sequence>MIFSDLWFSELAYNNTLGEAKKLGVHFQLSCDKGAVSAAVFWLVRRLWSTRESPQLGAHKKRIWHVAPTREMPRSGK</sequence>
<keyword evidence="2" id="KW-1185">Reference proteome</keyword>
<protein>
    <submittedName>
        <fullName evidence="1">Uncharacterized protein</fullName>
    </submittedName>
</protein>
<proteinExistence type="predicted"/>
<name>A0A927GA21_9BACT</name>
<evidence type="ECO:0000313" key="1">
    <source>
        <dbReference type="EMBL" id="MBD2704710.1"/>
    </source>
</evidence>